<dbReference type="SUPFAM" id="SSF53474">
    <property type="entry name" value="alpha/beta-Hydrolases"/>
    <property type="match status" value="1"/>
</dbReference>
<reference evidence="5" key="1">
    <citation type="submission" date="2025-08" db="UniProtKB">
        <authorList>
            <consortium name="RefSeq"/>
        </authorList>
    </citation>
    <scope>IDENTIFICATION</scope>
</reference>
<evidence type="ECO:0000256" key="2">
    <source>
        <dbReference type="SAM" id="Phobius"/>
    </source>
</evidence>
<keyword evidence="2" id="KW-1133">Transmembrane helix</keyword>
<dbReference type="Pfam" id="PF00561">
    <property type="entry name" value="Abhydrolase_1"/>
    <property type="match status" value="1"/>
</dbReference>
<dbReference type="OMA" id="WWDMVVR"/>
<keyword evidence="2" id="KW-0812">Transmembrane</keyword>
<name>A0A8B7YF29_ACAPL</name>
<keyword evidence="4" id="KW-1185">Reference proteome</keyword>
<keyword evidence="2" id="KW-0472">Membrane</keyword>
<gene>
    <name evidence="5" type="primary">LOC110979480</name>
</gene>
<dbReference type="RefSeq" id="XP_022090995.1">
    <property type="nucleotide sequence ID" value="XM_022235303.1"/>
</dbReference>
<feature type="compositionally biased region" description="Polar residues" evidence="1">
    <location>
        <begin position="9"/>
        <end position="25"/>
    </location>
</feature>
<dbReference type="GO" id="GO:0005789">
    <property type="term" value="C:endoplasmic reticulum membrane"/>
    <property type="evidence" value="ECO:0007669"/>
    <property type="project" value="TreeGrafter"/>
</dbReference>
<dbReference type="Gene3D" id="3.40.50.1820">
    <property type="entry name" value="alpha/beta hydrolase"/>
    <property type="match status" value="1"/>
</dbReference>
<protein>
    <submittedName>
        <fullName evidence="5">Monoacylglycerol lipase ABHD12-like</fullName>
    </submittedName>
</protein>
<dbReference type="GeneID" id="110979480"/>
<dbReference type="OrthoDB" id="10249433at2759"/>
<organism evidence="4 5">
    <name type="scientific">Acanthaster planci</name>
    <name type="common">Crown-of-thorns starfish</name>
    <dbReference type="NCBI Taxonomy" id="133434"/>
    <lineage>
        <taxon>Eukaryota</taxon>
        <taxon>Metazoa</taxon>
        <taxon>Echinodermata</taxon>
        <taxon>Eleutherozoa</taxon>
        <taxon>Asterozoa</taxon>
        <taxon>Asteroidea</taxon>
        <taxon>Valvatacea</taxon>
        <taxon>Valvatida</taxon>
        <taxon>Acanthasteridae</taxon>
        <taxon>Acanthaster</taxon>
    </lineage>
</organism>
<evidence type="ECO:0000313" key="4">
    <source>
        <dbReference type="Proteomes" id="UP000694845"/>
    </source>
</evidence>
<accession>A0A8B7YF29</accession>
<dbReference type="GO" id="GO:0047372">
    <property type="term" value="F:monoacylglycerol lipase activity"/>
    <property type="evidence" value="ECO:0007669"/>
    <property type="project" value="TreeGrafter"/>
</dbReference>
<feature type="transmembrane region" description="Helical" evidence="2">
    <location>
        <begin position="79"/>
        <end position="101"/>
    </location>
</feature>
<dbReference type="GO" id="GO:0006660">
    <property type="term" value="P:phosphatidylserine catabolic process"/>
    <property type="evidence" value="ECO:0007669"/>
    <property type="project" value="TreeGrafter"/>
</dbReference>
<feature type="region of interest" description="Disordered" evidence="1">
    <location>
        <begin position="1"/>
        <end position="29"/>
    </location>
</feature>
<dbReference type="InterPro" id="IPR000073">
    <property type="entry name" value="AB_hydrolase_1"/>
</dbReference>
<feature type="domain" description="AB hydrolase-1" evidence="3">
    <location>
        <begin position="176"/>
        <end position="299"/>
    </location>
</feature>
<sequence>MAPKRRNLVKNTSNGEASNGNSTAVTVRRKGTGLRTHVATCTSPPLVSTVARENAGLKSPCTTGNGRSKPLSWKMAVKTSALCCVCVYILVPVLAPIVPFITKQFLYLCLVKNPLSPSLQYPEKQHITGARNVHIGTIPHDAGIQLGLWQMLPRSLQTDSIHHNSQFDAALGDGKPIILYLHGNAGSRAADHRLLLYRLLTGMDFHVVALDYRGFGDSSGWPTAEGVVNDAESAYRWVEERSKDAPIYVWGHSMGSGIGSAMVKRLCKSGLCPHGVILESPYNSMHDAMINHPFTMPWWVLPGFLAMVSKAYEQEEAMFNTQENLLEVSCPILIIHAEDDFVVPFKLGKRLYDYSVEHRDKSLPMVTFQSFGYDGFGHRHIVDSPDLPTVIRNFMKQC</sequence>
<dbReference type="PANTHER" id="PTHR12277">
    <property type="entry name" value="ALPHA/BETA HYDROLASE DOMAIN-CONTAINING PROTEIN"/>
    <property type="match status" value="1"/>
</dbReference>
<dbReference type="GO" id="GO:0004622">
    <property type="term" value="F:phosphatidylcholine lysophospholipase activity"/>
    <property type="evidence" value="ECO:0007669"/>
    <property type="project" value="TreeGrafter"/>
</dbReference>
<dbReference type="PANTHER" id="PTHR12277:SF194">
    <property type="entry name" value="FI04476P"/>
    <property type="match status" value="1"/>
</dbReference>
<evidence type="ECO:0000313" key="5">
    <source>
        <dbReference type="RefSeq" id="XP_022090995.1"/>
    </source>
</evidence>
<proteinExistence type="predicted"/>
<dbReference type="AlphaFoldDB" id="A0A8B7YF29"/>
<evidence type="ECO:0000256" key="1">
    <source>
        <dbReference type="SAM" id="MobiDB-lite"/>
    </source>
</evidence>
<dbReference type="InterPro" id="IPR029058">
    <property type="entry name" value="AB_hydrolase_fold"/>
</dbReference>
<evidence type="ECO:0000259" key="3">
    <source>
        <dbReference type="Pfam" id="PF00561"/>
    </source>
</evidence>
<dbReference type="GO" id="GO:0052651">
    <property type="term" value="P:monoacylglycerol catabolic process"/>
    <property type="evidence" value="ECO:0007669"/>
    <property type="project" value="TreeGrafter"/>
</dbReference>
<dbReference type="Proteomes" id="UP000694845">
    <property type="component" value="Unplaced"/>
</dbReference>
<dbReference type="KEGG" id="aplc:110979480"/>